<evidence type="ECO:0000313" key="5">
    <source>
        <dbReference type="Proteomes" id="UP000471120"/>
    </source>
</evidence>
<dbReference type="Pfam" id="PF03703">
    <property type="entry name" value="bPH_2"/>
    <property type="match status" value="2"/>
</dbReference>
<keyword evidence="2" id="KW-0472">Membrane</keyword>
<feature type="transmembrane region" description="Helical" evidence="2">
    <location>
        <begin position="63"/>
        <end position="82"/>
    </location>
</feature>
<evidence type="ECO:0000313" key="4">
    <source>
        <dbReference type="EMBL" id="TXG91786.1"/>
    </source>
</evidence>
<dbReference type="RefSeq" id="WP_010838549.1">
    <property type="nucleotide sequence ID" value="NZ_QRCM01000001.1"/>
</dbReference>
<organism evidence="4 5">
    <name type="scientific">Rhodococcus rhodnii</name>
    <dbReference type="NCBI Taxonomy" id="38312"/>
    <lineage>
        <taxon>Bacteria</taxon>
        <taxon>Bacillati</taxon>
        <taxon>Actinomycetota</taxon>
        <taxon>Actinomycetes</taxon>
        <taxon>Mycobacteriales</taxon>
        <taxon>Nocardiaceae</taxon>
        <taxon>Rhodococcus</taxon>
    </lineage>
</organism>
<comment type="caution">
    <text evidence="4">The sequence shown here is derived from an EMBL/GenBank/DDBJ whole genome shotgun (WGS) entry which is preliminary data.</text>
</comment>
<feature type="transmembrane region" description="Helical" evidence="2">
    <location>
        <begin position="411"/>
        <end position="429"/>
    </location>
</feature>
<feature type="transmembrane region" description="Helical" evidence="2">
    <location>
        <begin position="388"/>
        <end position="405"/>
    </location>
</feature>
<dbReference type="InterPro" id="IPR014529">
    <property type="entry name" value="UCP026631"/>
</dbReference>
<dbReference type="InterPro" id="IPR005182">
    <property type="entry name" value="YdbS-like_PH"/>
</dbReference>
<dbReference type="PANTHER" id="PTHR34473">
    <property type="entry name" value="UPF0699 TRANSMEMBRANE PROTEIN YDBS"/>
    <property type="match status" value="1"/>
</dbReference>
<proteinExistence type="predicted"/>
<feature type="transmembrane region" description="Helical" evidence="2">
    <location>
        <begin position="250"/>
        <end position="277"/>
    </location>
</feature>
<dbReference type="AlphaFoldDB" id="A0A6P2CKU7"/>
<dbReference type="PIRSF" id="PIRSF026631">
    <property type="entry name" value="UCP026631"/>
    <property type="match status" value="1"/>
</dbReference>
<feature type="transmembrane region" description="Helical" evidence="2">
    <location>
        <begin position="207"/>
        <end position="230"/>
    </location>
</feature>
<dbReference type="PANTHER" id="PTHR34473:SF2">
    <property type="entry name" value="UPF0699 TRANSMEMBRANE PROTEIN YDBT"/>
    <property type="match status" value="1"/>
</dbReference>
<dbReference type="Proteomes" id="UP000471120">
    <property type="component" value="Unassembled WGS sequence"/>
</dbReference>
<reference evidence="4 5" key="1">
    <citation type="submission" date="2018-07" db="EMBL/GenBank/DDBJ databases">
        <title>Genome sequence of Rhodococcus rhodnii ATCC 35071 from Rhodnius prolixus.</title>
        <authorList>
            <person name="Patel V."/>
            <person name="Vogel K.J."/>
        </authorList>
    </citation>
    <scope>NUCLEOTIDE SEQUENCE [LARGE SCALE GENOMIC DNA]</scope>
    <source>
        <strain evidence="4 5">ATCC 35071</strain>
    </source>
</reference>
<dbReference type="EMBL" id="QRCM01000001">
    <property type="protein sequence ID" value="TXG91786.1"/>
    <property type="molecule type" value="Genomic_DNA"/>
</dbReference>
<protein>
    <recommendedName>
        <fullName evidence="3">YdbS-like PH domain-containing protein</fullName>
    </recommendedName>
</protein>
<evidence type="ECO:0000259" key="3">
    <source>
        <dbReference type="Pfam" id="PF03703"/>
    </source>
</evidence>
<evidence type="ECO:0000256" key="1">
    <source>
        <dbReference type="SAM" id="MobiDB-lite"/>
    </source>
</evidence>
<feature type="domain" description="YdbS-like PH" evidence="3">
    <location>
        <begin position="444"/>
        <end position="505"/>
    </location>
</feature>
<keyword evidence="2" id="KW-1133">Transmembrane helix</keyword>
<feature type="domain" description="YdbS-like PH" evidence="3">
    <location>
        <begin position="81"/>
        <end position="139"/>
    </location>
</feature>
<sequence length="522" mass="56022">MTGEDELHLPAESESAQAHAAESDQPWLRLDRRMLLVHPLSELLRLLPVLVLSVVVGSQSGNHLWGLVAVVVLVGIGIARYFTTTYRIGPVHVQLRRGVFSKRELSIPRNRIRSVDVRATVLHRLLGLSVLTIGTGRRADDTDDNATFELNALANDLVAPLRSALLAREPAPRADGDAPPAADGEAPVAAPPQGVEIGHWRPSWVRFAPFSVAGIVTVAAIVGLVFQYGVGEQLVRLSDLGDRAATLARAGIAISVVLAVVALLVVSSVLACVLYLVRFGNLRVVDDGRTIEVSHGLLETRQTTLDRRRLRGATLQLPLLLRAVGGAALSAIMTGVSAEKRQSSMLLPQSPRREAQRVMVDVIGDDRQVAAVLTPHGPRAARRRFTRALAPGLLVLVGGAGWGLFVSAPPWWVWTVAAVLVVGGALLAWDRYRGLGHAVLPGWLVTQHGSLDRRRHSLEAAGIIGWTVRQTFFQRRLGLATIVAATPAGTGHYEVIDIPVADAWALVDAVTPGAGDVWATRP</sequence>
<feature type="region of interest" description="Disordered" evidence="1">
    <location>
        <begin position="1"/>
        <end position="20"/>
    </location>
</feature>
<evidence type="ECO:0000256" key="2">
    <source>
        <dbReference type="SAM" id="Phobius"/>
    </source>
</evidence>
<name>A0A6P2CKU7_9NOCA</name>
<keyword evidence="2" id="KW-0812">Transmembrane</keyword>
<accession>A0A6P2CKU7</accession>
<gene>
    <name evidence="4" type="ORF">DW322_18350</name>
</gene>
<feature type="compositionally biased region" description="Basic and acidic residues" evidence="1">
    <location>
        <begin position="1"/>
        <end position="11"/>
    </location>
</feature>